<dbReference type="Pfam" id="PF14874">
    <property type="entry name" value="PapD-like"/>
    <property type="match status" value="1"/>
</dbReference>
<feature type="compositionally biased region" description="Low complexity" evidence="1">
    <location>
        <begin position="917"/>
        <end position="932"/>
    </location>
</feature>
<dbReference type="PANTHER" id="PTHR39211">
    <property type="entry name" value="CHROMOSOME 7, WHOLE GENOME SHOTGUN SEQUENCE"/>
    <property type="match status" value="1"/>
</dbReference>
<feature type="compositionally biased region" description="Acidic residues" evidence="1">
    <location>
        <begin position="411"/>
        <end position="420"/>
    </location>
</feature>
<dbReference type="Gene3D" id="2.60.40.10">
    <property type="entry name" value="Immunoglobulins"/>
    <property type="match status" value="3"/>
</dbReference>
<name>A0AAF0EL28_9BASI</name>
<dbReference type="Proteomes" id="UP001213623">
    <property type="component" value="Chromosome 6"/>
</dbReference>
<reference evidence="2" key="1">
    <citation type="submission" date="2023-03" db="EMBL/GenBank/DDBJ databases">
        <title>Mating type loci evolution in Malassezia.</title>
        <authorList>
            <person name="Coelho M.A."/>
        </authorList>
    </citation>
    <scope>NUCLEOTIDE SEQUENCE</scope>
    <source>
        <strain evidence="2">CBS 9557</strain>
    </source>
</reference>
<feature type="compositionally biased region" description="Low complexity" evidence="1">
    <location>
        <begin position="447"/>
        <end position="460"/>
    </location>
</feature>
<evidence type="ECO:0000256" key="1">
    <source>
        <dbReference type="SAM" id="MobiDB-lite"/>
    </source>
</evidence>
<dbReference type="EMBL" id="CP119897">
    <property type="protein sequence ID" value="WFD28392.1"/>
    <property type="molecule type" value="Genomic_DNA"/>
</dbReference>
<sequence length="1438" mass="156497">MDKPTMGRPPSTLGEAQDAAAELVRPTSEEQVAPSPMPLGPDDVLRWLGIAPELRFDDVYDNQMPSLRLIHLSNPSDVPITVELPPSRGGLRWVQPRAGAGNGEPWAIDVATNTVAWVRAGGLEPTQLRSLRHRAANMEVCERVVLAPNETIDVFLEVRVRELNAQSPRAEQASPTRSDSSALHEHWVTMLMASVHVSTPERRVTASVPVIVSACEPVVTVECADVTDAGAGRDALLVLDLGDVVVGEHVARDVQVHNRSAIECFVHVKSPDDGAEGPVAVFDTEKGLRLDGELLALAPFETQTVRLVLAPQASHANLEQTFVWENAHRSSNVSRILVRANLLGAASDDALQVLSESPLDFGDCCGGQWTRQLLVLKNQSDTLLDVVFRSEPGIEVTFQLAELASQRDSADEGEAPDDDVPLGGTSSSTRVWSEVSEEGGSSGSGMGRSSSGAGDRASGAPHATEAEPADDDASDASSNASQAGSEVGSTEQRTDSLSRVSEADTHDAPPSSSAASSTMPSVLSIAPSTHLSGTGVGQRIPSYSVSALATSQPRQRRLHDPMAMLRGGGESQHNEMEELVLRPGGQYRIVVSYRPPREAADEAFTAGRLKHTSFRLFLDYVRGSEHARSHRGRQRREIVCHTRTCTPFISVSPRVVDFGLADVGARKTAQVAVTNHSELETRVLLRFVSKVLSMYMDEIAVPARQTVELKMEFFPRRVNNSYRKQITVMNLLNRENDQILEVRARNVDMQRVSFHSLFYRILTPSGSNYIDFGDVNIHAPSVRSFGIENLCATRLSLEMSVAHPEDLQLYMIPPQQPAQGMDAPAPAARRVAWKERFLESISTDTSSAALASPARTNANKQRNHAQALRRGSRGRATVRAGVAMTYKDTSLLQDLQYLDLASGMPGPSRRGSRAPKARAVPPLAARVAEARPSTPPRSLASPVPAVTVDSPGRARGAAPPPSTSPALTGTWRRMTPLVEPQDVASLDTESLVRAWESQPSSLSAFWVRNVEAEEKLVRTEIHLQRALREAMARGQLVPIGLLDVAPHSVMQVVAVYTPQGSTRPHIQGTARKQDSRIFLRLLQFDRRRASGVPEFEALCERDIDELPVRDLMVRAAVCRSMLELGQPHINFGNMDKGDRRERKIWIQNRSEWALRYCIRKSGSIASGDIRLGRGRYGIVPGYGKRGVDFTFSPSLSGTFCERLVVENVADHDNDQPIVLKASVRKVPNFAVEPSTLALGVCRTVPGPPESVRVSNTTSKPRTLVVQVEESAARAMSVPLRVLVATSDDTALRRTLTTEEEEEVETLYQKVKIASRKGNVDKLAKYRERLTQLGVPLPEAAAPTSASGASADEAAPASLDDLARYTCILSDGRPAQTLTMTLAAHRSQKLLVRVCAPPVTRAMDVQVSLQLHEVKNSDETRHVVLATRVESSSPDTKST</sequence>
<evidence type="ECO:0000313" key="2">
    <source>
        <dbReference type="EMBL" id="WFD28392.1"/>
    </source>
</evidence>
<evidence type="ECO:0000313" key="3">
    <source>
        <dbReference type="Proteomes" id="UP001213623"/>
    </source>
</evidence>
<dbReference type="InterPro" id="IPR013783">
    <property type="entry name" value="Ig-like_fold"/>
</dbReference>
<feature type="compositionally biased region" description="Basic and acidic residues" evidence="1">
    <location>
        <begin position="492"/>
        <end position="507"/>
    </location>
</feature>
<feature type="region of interest" description="Disordered" evidence="1">
    <location>
        <begin position="903"/>
        <end position="970"/>
    </location>
</feature>
<keyword evidence="3" id="KW-1185">Reference proteome</keyword>
<proteinExistence type="predicted"/>
<dbReference type="PANTHER" id="PTHR39211:SF1">
    <property type="entry name" value="ABNORMAL SPINDLE-LIKE MICROCEPHALY-ASSOCIATED PROTEIN ASH DOMAIN-CONTAINING PROTEIN"/>
    <property type="match status" value="1"/>
</dbReference>
<feature type="compositionally biased region" description="Polar residues" evidence="1">
    <location>
        <begin position="844"/>
        <end position="860"/>
    </location>
</feature>
<gene>
    <name evidence="2" type="ORF">MNAN1_003402</name>
</gene>
<feature type="compositionally biased region" description="Low complexity" evidence="1">
    <location>
        <begin position="508"/>
        <end position="521"/>
    </location>
</feature>
<organism evidence="2 3">
    <name type="scientific">Malassezia nana</name>
    <dbReference type="NCBI Taxonomy" id="180528"/>
    <lineage>
        <taxon>Eukaryota</taxon>
        <taxon>Fungi</taxon>
        <taxon>Dikarya</taxon>
        <taxon>Basidiomycota</taxon>
        <taxon>Ustilaginomycotina</taxon>
        <taxon>Malasseziomycetes</taxon>
        <taxon>Malasseziales</taxon>
        <taxon>Malasseziaceae</taxon>
        <taxon>Malassezia</taxon>
    </lineage>
</organism>
<feature type="region of interest" description="Disordered" evidence="1">
    <location>
        <begin position="1"/>
        <end position="39"/>
    </location>
</feature>
<feature type="region of interest" description="Disordered" evidence="1">
    <location>
        <begin position="844"/>
        <end position="876"/>
    </location>
</feature>
<accession>A0AAF0EL28</accession>
<protein>
    <submittedName>
        <fullName evidence="2">Uncharacterized protein</fullName>
    </submittedName>
</protein>
<feature type="compositionally biased region" description="Polar residues" evidence="1">
    <location>
        <begin position="482"/>
        <end position="491"/>
    </location>
</feature>
<feature type="region of interest" description="Disordered" evidence="1">
    <location>
        <begin position="405"/>
        <end position="537"/>
    </location>
</feature>